<name>A0A926VGG4_9CYAN</name>
<proteinExistence type="predicted"/>
<evidence type="ECO:0000256" key="12">
    <source>
        <dbReference type="SAM" id="Coils"/>
    </source>
</evidence>
<reference evidence="16" key="1">
    <citation type="journal article" date="2015" name="ISME J.">
        <title>Draft Genome Sequence of Streptomyces incarnatus NRRL8089, which Produces the Nucleoside Antibiotic Sinefungin.</title>
        <authorList>
            <person name="Oshima K."/>
            <person name="Hattori M."/>
            <person name="Shimizu H."/>
            <person name="Fukuda K."/>
            <person name="Nemoto M."/>
            <person name="Inagaki K."/>
            <person name="Tamura T."/>
        </authorList>
    </citation>
    <scope>NUCLEOTIDE SEQUENCE</scope>
    <source>
        <strain evidence="16">FACHB-1375</strain>
    </source>
</reference>
<dbReference type="RefSeq" id="WP_190467815.1">
    <property type="nucleotide sequence ID" value="NZ_JACJPW010000055.1"/>
</dbReference>
<evidence type="ECO:0000256" key="4">
    <source>
        <dbReference type="ARBA" id="ARBA00022475"/>
    </source>
</evidence>
<dbReference type="InterPro" id="IPR036097">
    <property type="entry name" value="HisK_dim/P_sf"/>
</dbReference>
<dbReference type="CDD" id="cd18774">
    <property type="entry name" value="PDC2_HK_sensor"/>
    <property type="match status" value="1"/>
</dbReference>
<evidence type="ECO:0000256" key="3">
    <source>
        <dbReference type="ARBA" id="ARBA00012438"/>
    </source>
</evidence>
<dbReference type="Pfam" id="PF02743">
    <property type="entry name" value="dCache_1"/>
    <property type="match status" value="1"/>
</dbReference>
<evidence type="ECO:0000256" key="5">
    <source>
        <dbReference type="ARBA" id="ARBA00022553"/>
    </source>
</evidence>
<sequence length="708" mass="79301">MDSPNRKDFRERIFSIANQLRYGLVSIAIASLAITGGALIYLSFLSEVEQSRLLQQERSHSTASEIGTYLNDLQRQLNYLAGLRGLTEFSDQTLASLLEGLVNSNSAYEIVGIINNQGKVVQAMSPYKPISPSDPVLVKVAKSPLFSQTFKEGENYLDRVEIDPKTNLPVTWIAVPIRNWKNHVDGVLFARINLNFLSLVMSQINVDKSGYVYVLDDRFNLIAKKGSTPNTFKIENLSQRPFIQNISKLSSSAADIEQFLIYRGLKGKEVLGSATLVRRVQWTVVVELPTAEVYAPVRRMAIVMGGSLFLVTVVVVSLGFAFSRSVVLPLERLTDVASKISAGNLDIRVDITARNELGVLANTFNKMADQLADFYRDLEQKVADRTGELSEANQALEREIIERKLAEKELHEALYNLKQTQTQLLQTEKMSSLGQLVAGVAHEINNPVNFIHGNLFHINEYSETLIELFQLYQKFYPHPDPEIQEYVETADIQYIIEDLPKLLSSMRVGTDRIRNIVLTLRNFSRLDEAEMKQVKIEEGIESTLLILQSRLKSKPGSPGIEVMKEYGDLPDIECYSGQLNQVFMNIISNAIDALQEKDKKRSPEEIKNSPSQITIRTEVIDRDWVTICIKDNGSGITDDVKSKIFDPFFTTKPVGQGTGLGLSICYQIVVDKHGGNLNCLSQPGEGTEFWIDIPIKQSANQASAARQQ</sequence>
<dbReference type="SMART" id="SM00387">
    <property type="entry name" value="HATPase_c"/>
    <property type="match status" value="1"/>
</dbReference>
<keyword evidence="10" id="KW-0902">Two-component regulatory system</keyword>
<dbReference type="InterPro" id="IPR003660">
    <property type="entry name" value="HAMP_dom"/>
</dbReference>
<dbReference type="CDD" id="cd00082">
    <property type="entry name" value="HisKA"/>
    <property type="match status" value="1"/>
</dbReference>
<evidence type="ECO:0000259" key="15">
    <source>
        <dbReference type="PROSITE" id="PS50885"/>
    </source>
</evidence>
<evidence type="ECO:0000256" key="11">
    <source>
        <dbReference type="ARBA" id="ARBA00023136"/>
    </source>
</evidence>
<comment type="catalytic activity">
    <reaction evidence="1">
        <text>ATP + protein L-histidine = ADP + protein N-phospho-L-histidine.</text>
        <dbReference type="EC" id="2.7.13.3"/>
    </reaction>
</comment>
<evidence type="ECO:0000259" key="14">
    <source>
        <dbReference type="PROSITE" id="PS50109"/>
    </source>
</evidence>
<dbReference type="CDD" id="cd18773">
    <property type="entry name" value="PDC1_HK_sensor"/>
    <property type="match status" value="1"/>
</dbReference>
<evidence type="ECO:0000313" key="17">
    <source>
        <dbReference type="Proteomes" id="UP000641646"/>
    </source>
</evidence>
<dbReference type="Pfam" id="PF00672">
    <property type="entry name" value="HAMP"/>
    <property type="match status" value="1"/>
</dbReference>
<dbReference type="Proteomes" id="UP000641646">
    <property type="component" value="Unassembled WGS sequence"/>
</dbReference>
<dbReference type="GO" id="GO:0000155">
    <property type="term" value="F:phosphorelay sensor kinase activity"/>
    <property type="evidence" value="ECO:0007669"/>
    <property type="project" value="InterPro"/>
</dbReference>
<dbReference type="PANTHER" id="PTHR43065:SF50">
    <property type="entry name" value="HISTIDINE KINASE"/>
    <property type="match status" value="1"/>
</dbReference>
<evidence type="ECO:0000256" key="13">
    <source>
        <dbReference type="SAM" id="Phobius"/>
    </source>
</evidence>
<evidence type="ECO:0000256" key="10">
    <source>
        <dbReference type="ARBA" id="ARBA00023012"/>
    </source>
</evidence>
<dbReference type="PROSITE" id="PS50109">
    <property type="entry name" value="HIS_KIN"/>
    <property type="match status" value="1"/>
</dbReference>
<keyword evidence="8" id="KW-0418">Kinase</keyword>
<dbReference type="InterPro" id="IPR005467">
    <property type="entry name" value="His_kinase_dom"/>
</dbReference>
<dbReference type="SUPFAM" id="SSF55874">
    <property type="entry name" value="ATPase domain of HSP90 chaperone/DNA topoisomerase II/histidine kinase"/>
    <property type="match status" value="1"/>
</dbReference>
<dbReference type="InterPro" id="IPR036890">
    <property type="entry name" value="HATPase_C_sf"/>
</dbReference>
<keyword evidence="11 13" id="KW-0472">Membrane</keyword>
<dbReference type="InterPro" id="IPR033479">
    <property type="entry name" value="dCache_1"/>
</dbReference>
<dbReference type="SMART" id="SM00304">
    <property type="entry name" value="HAMP"/>
    <property type="match status" value="1"/>
</dbReference>
<evidence type="ECO:0000256" key="9">
    <source>
        <dbReference type="ARBA" id="ARBA00022989"/>
    </source>
</evidence>
<dbReference type="SUPFAM" id="SSF158472">
    <property type="entry name" value="HAMP domain-like"/>
    <property type="match status" value="1"/>
</dbReference>
<comment type="subcellular location">
    <subcellularLocation>
        <location evidence="2">Cell membrane</location>
        <topology evidence="2">Multi-pass membrane protein</topology>
    </subcellularLocation>
</comment>
<dbReference type="Gene3D" id="6.10.340.10">
    <property type="match status" value="1"/>
</dbReference>
<comment type="caution">
    <text evidence="16">The sequence shown here is derived from an EMBL/GenBank/DDBJ whole genome shotgun (WGS) entry which is preliminary data.</text>
</comment>
<protein>
    <recommendedName>
        <fullName evidence="3">histidine kinase</fullName>
        <ecNumber evidence="3">2.7.13.3</ecNumber>
    </recommendedName>
</protein>
<keyword evidence="9 13" id="KW-1133">Transmembrane helix</keyword>
<feature type="coiled-coil region" evidence="12">
    <location>
        <begin position="375"/>
        <end position="423"/>
    </location>
</feature>
<feature type="transmembrane region" description="Helical" evidence="13">
    <location>
        <begin position="20"/>
        <end position="44"/>
    </location>
</feature>
<dbReference type="Gene3D" id="3.30.565.10">
    <property type="entry name" value="Histidine kinase-like ATPase, C-terminal domain"/>
    <property type="match status" value="1"/>
</dbReference>
<dbReference type="Gene3D" id="3.30.450.20">
    <property type="entry name" value="PAS domain"/>
    <property type="match status" value="1"/>
</dbReference>
<dbReference type="GO" id="GO:0005886">
    <property type="term" value="C:plasma membrane"/>
    <property type="evidence" value="ECO:0007669"/>
    <property type="project" value="UniProtKB-SubCell"/>
</dbReference>
<keyword evidence="6" id="KW-0808">Transferase</keyword>
<feature type="transmembrane region" description="Helical" evidence="13">
    <location>
        <begin position="301"/>
        <end position="322"/>
    </location>
</feature>
<dbReference type="EC" id="2.7.13.3" evidence="3"/>
<dbReference type="InterPro" id="IPR004358">
    <property type="entry name" value="Sig_transdc_His_kin-like_C"/>
</dbReference>
<dbReference type="Gene3D" id="1.10.287.130">
    <property type="match status" value="1"/>
</dbReference>
<dbReference type="PROSITE" id="PS50885">
    <property type="entry name" value="HAMP"/>
    <property type="match status" value="1"/>
</dbReference>
<evidence type="ECO:0000256" key="2">
    <source>
        <dbReference type="ARBA" id="ARBA00004651"/>
    </source>
</evidence>
<feature type="domain" description="Histidine kinase" evidence="14">
    <location>
        <begin position="439"/>
        <end position="697"/>
    </location>
</feature>
<keyword evidence="17" id="KW-1185">Reference proteome</keyword>
<dbReference type="EMBL" id="JACJPW010000055">
    <property type="protein sequence ID" value="MBD2183460.1"/>
    <property type="molecule type" value="Genomic_DNA"/>
</dbReference>
<dbReference type="Pfam" id="PF02518">
    <property type="entry name" value="HATPase_c"/>
    <property type="match status" value="1"/>
</dbReference>
<organism evidence="16 17">
    <name type="scientific">Aerosakkonema funiforme FACHB-1375</name>
    <dbReference type="NCBI Taxonomy" id="2949571"/>
    <lineage>
        <taxon>Bacteria</taxon>
        <taxon>Bacillati</taxon>
        <taxon>Cyanobacteriota</taxon>
        <taxon>Cyanophyceae</taxon>
        <taxon>Oscillatoriophycideae</taxon>
        <taxon>Aerosakkonematales</taxon>
        <taxon>Aerosakkonemataceae</taxon>
        <taxon>Aerosakkonema</taxon>
    </lineage>
</organism>
<dbReference type="InterPro" id="IPR003594">
    <property type="entry name" value="HATPase_dom"/>
</dbReference>
<evidence type="ECO:0000256" key="1">
    <source>
        <dbReference type="ARBA" id="ARBA00000085"/>
    </source>
</evidence>
<dbReference type="SMART" id="SM00388">
    <property type="entry name" value="HisKA"/>
    <property type="match status" value="1"/>
</dbReference>
<evidence type="ECO:0000313" key="16">
    <source>
        <dbReference type="EMBL" id="MBD2183460.1"/>
    </source>
</evidence>
<reference evidence="16" key="2">
    <citation type="submission" date="2020-08" db="EMBL/GenBank/DDBJ databases">
        <authorList>
            <person name="Chen M."/>
            <person name="Teng W."/>
            <person name="Zhao L."/>
            <person name="Hu C."/>
            <person name="Zhou Y."/>
            <person name="Han B."/>
            <person name="Song L."/>
            <person name="Shu W."/>
        </authorList>
    </citation>
    <scope>NUCLEOTIDE SEQUENCE</scope>
    <source>
        <strain evidence="16">FACHB-1375</strain>
    </source>
</reference>
<evidence type="ECO:0000256" key="8">
    <source>
        <dbReference type="ARBA" id="ARBA00022777"/>
    </source>
</evidence>
<gene>
    <name evidence="16" type="ORF">H6G03_20760</name>
</gene>
<keyword evidence="7 13" id="KW-0812">Transmembrane</keyword>
<dbReference type="InterPro" id="IPR003661">
    <property type="entry name" value="HisK_dim/P_dom"/>
</dbReference>
<evidence type="ECO:0000256" key="7">
    <source>
        <dbReference type="ARBA" id="ARBA00022692"/>
    </source>
</evidence>
<dbReference type="SUPFAM" id="SSF47384">
    <property type="entry name" value="Homodimeric domain of signal transducing histidine kinase"/>
    <property type="match status" value="1"/>
</dbReference>
<dbReference type="CDD" id="cd06225">
    <property type="entry name" value="HAMP"/>
    <property type="match status" value="1"/>
</dbReference>
<dbReference type="PANTHER" id="PTHR43065">
    <property type="entry name" value="SENSOR HISTIDINE KINASE"/>
    <property type="match status" value="1"/>
</dbReference>
<keyword evidence="12" id="KW-0175">Coiled coil</keyword>
<feature type="domain" description="HAMP" evidence="15">
    <location>
        <begin position="324"/>
        <end position="376"/>
    </location>
</feature>
<keyword evidence="4" id="KW-1003">Cell membrane</keyword>
<dbReference type="AlphaFoldDB" id="A0A926VGG4"/>
<accession>A0A926VGG4</accession>
<dbReference type="PRINTS" id="PR00344">
    <property type="entry name" value="BCTRLSENSOR"/>
</dbReference>
<evidence type="ECO:0000256" key="6">
    <source>
        <dbReference type="ARBA" id="ARBA00022679"/>
    </source>
</evidence>
<keyword evidence="5" id="KW-0597">Phosphoprotein</keyword>